<proteinExistence type="predicted"/>
<dbReference type="AlphaFoldDB" id="A0A1H2TTX0"/>
<gene>
    <name evidence="3" type="ORF">SAMN05444420_102314</name>
</gene>
<feature type="domain" description="Mannosyl-glycoprotein endo-beta-N-acetylglucosamidase-like" evidence="2">
    <location>
        <begin position="1"/>
        <end position="162"/>
    </location>
</feature>
<evidence type="ECO:0000313" key="3">
    <source>
        <dbReference type="EMBL" id="SDW47217.1"/>
    </source>
</evidence>
<organism evidence="3 4">
    <name type="scientific">Capnocytophaga granulosa</name>
    <dbReference type="NCBI Taxonomy" id="45242"/>
    <lineage>
        <taxon>Bacteria</taxon>
        <taxon>Pseudomonadati</taxon>
        <taxon>Bacteroidota</taxon>
        <taxon>Flavobacteriia</taxon>
        <taxon>Flavobacteriales</taxon>
        <taxon>Flavobacteriaceae</taxon>
        <taxon>Capnocytophaga</taxon>
    </lineage>
</organism>
<evidence type="ECO:0000313" key="4">
    <source>
        <dbReference type="Proteomes" id="UP000182771"/>
    </source>
</evidence>
<dbReference type="InterPro" id="IPR051056">
    <property type="entry name" value="Glycosyl_Hydrolase_73"/>
</dbReference>
<evidence type="ECO:0000259" key="2">
    <source>
        <dbReference type="SMART" id="SM00047"/>
    </source>
</evidence>
<dbReference type="OrthoDB" id="9810444at2"/>
<keyword evidence="3" id="KW-0969">Cilium</keyword>
<dbReference type="Pfam" id="PF01832">
    <property type="entry name" value="Glucosaminidase"/>
    <property type="match status" value="1"/>
</dbReference>
<name>A0A1H2TTX0_9FLAO</name>
<keyword evidence="4" id="KW-1185">Reference proteome</keyword>
<sequence length="162" mass="18646">MNTFKEKYLPYAMESERKTGISAIFILAQAALETGWGKYAPGNMFFGIKASATTPAEKRQLLRTQEVLSAVPQIEDFPEIISVRKAANGQYYCQVRDWFRKYNSPEESFTDHARLLSQHPRYQKAMRYKNDPYRLAEEIAAAGYATDPKYAYKLKIIIDQLS</sequence>
<accession>A0A1H2TTX0</accession>
<dbReference type="PANTHER" id="PTHR33308:SF9">
    <property type="entry name" value="PEPTIDOGLYCAN HYDROLASE FLGJ"/>
    <property type="match status" value="1"/>
</dbReference>
<dbReference type="GO" id="GO:0071973">
    <property type="term" value="P:bacterial-type flagellum-dependent cell motility"/>
    <property type="evidence" value="ECO:0007669"/>
    <property type="project" value="TreeGrafter"/>
</dbReference>
<keyword evidence="1" id="KW-0378">Hydrolase</keyword>
<dbReference type="Gene3D" id="1.10.530.10">
    <property type="match status" value="1"/>
</dbReference>
<dbReference type="GeneID" id="85016405"/>
<dbReference type="SMART" id="SM00047">
    <property type="entry name" value="LYZ2"/>
    <property type="match status" value="1"/>
</dbReference>
<dbReference type="InterPro" id="IPR002901">
    <property type="entry name" value="MGlyc_endo_b_GlcNAc-like_dom"/>
</dbReference>
<protein>
    <submittedName>
        <fullName evidence="3">Flagellar protein FlgJ</fullName>
    </submittedName>
</protein>
<dbReference type="GO" id="GO:0004040">
    <property type="term" value="F:amidase activity"/>
    <property type="evidence" value="ECO:0007669"/>
    <property type="project" value="InterPro"/>
</dbReference>
<reference evidence="3 4" key="1">
    <citation type="submission" date="2016-10" db="EMBL/GenBank/DDBJ databases">
        <authorList>
            <person name="Varghese N."/>
            <person name="Submissions S."/>
        </authorList>
    </citation>
    <scope>NUCLEOTIDE SEQUENCE [LARGE SCALE GENOMIC DNA]</scope>
    <source>
        <strain evidence="3 4">DSM 11449</strain>
    </source>
</reference>
<keyword evidence="3" id="KW-0966">Cell projection</keyword>
<dbReference type="EMBL" id="FNND01000002">
    <property type="protein sequence ID" value="SDW47217.1"/>
    <property type="molecule type" value="Genomic_DNA"/>
</dbReference>
<dbReference type="PANTHER" id="PTHR33308">
    <property type="entry name" value="PEPTIDOGLYCAN HYDROLASE FLGJ"/>
    <property type="match status" value="1"/>
</dbReference>
<comment type="caution">
    <text evidence="3">The sequence shown here is derived from an EMBL/GenBank/DDBJ whole genome shotgun (WGS) entry which is preliminary data.</text>
</comment>
<evidence type="ECO:0000256" key="1">
    <source>
        <dbReference type="ARBA" id="ARBA00022801"/>
    </source>
</evidence>
<keyword evidence="3" id="KW-0282">Flagellum</keyword>
<dbReference type="RefSeq" id="WP_016420111.1">
    <property type="nucleotide sequence ID" value="NZ_FNND01000002.1"/>
</dbReference>
<dbReference type="Proteomes" id="UP000182771">
    <property type="component" value="Unassembled WGS sequence"/>
</dbReference>